<name>E5E460_9CAUD</name>
<sequence>MRKLIVPIFSMRSYETGLYSVLKDGNFQLHLSRARAGDVITIPTAIADYDELKELFPEFVYIQVPYMTNAFETRRSFWNCNRDKIAKIITFLDCDIVVTDITGYFGKIPIIFNFNITADPENPRAYIDGFLQTDVASVILSQRTFVLNQCQKDVLVENGAPAEKIVVCQKVVSPEIIDRYLGDAEVIHIGDRTIFHPFRISDKCYDFDAVVEKSMELKNGAVFVTDPNDTFDRSKYPERAVIHNIKLSKQDYYRVLIGQPKIIYNENPQKVFHPGLAELIYFDADIESEYIMPLYEDVVIENGEDVWLS</sequence>
<evidence type="ECO:0000313" key="1">
    <source>
        <dbReference type="EMBL" id="ADG36044.1"/>
    </source>
</evidence>
<accession>E5E460</accession>
<dbReference type="OrthoDB" id="4578at10239"/>
<gene>
    <name evidence="1" type="ORF">Acj61p079</name>
</gene>
<organism evidence="1 2">
    <name type="scientific">Acinetobacter phage Acj61</name>
    <dbReference type="NCBI Taxonomy" id="760732"/>
    <lineage>
        <taxon>Viruses</taxon>
        <taxon>Duplodnaviria</taxon>
        <taxon>Heunggongvirae</taxon>
        <taxon>Uroviricota</taxon>
        <taxon>Caudoviricetes</taxon>
        <taxon>Pantevenvirales</taxon>
        <taxon>Straboviridae</taxon>
        <taxon>Twarogvirinae</taxon>
        <taxon>Lasallevirus</taxon>
        <taxon>Lasallevirus Acj61</taxon>
        <taxon>Acinetobacter virus Acj61</taxon>
    </lineage>
</organism>
<dbReference type="Proteomes" id="UP000008730">
    <property type="component" value="Segment"/>
</dbReference>
<evidence type="ECO:0000313" key="2">
    <source>
        <dbReference type="Proteomes" id="UP000008730"/>
    </source>
</evidence>
<dbReference type="EMBL" id="GU911519">
    <property type="protein sequence ID" value="ADG36044.1"/>
    <property type="molecule type" value="Genomic_DNA"/>
</dbReference>
<dbReference type="RefSeq" id="YP_004009696.1">
    <property type="nucleotide sequence ID" value="NC_014661.1"/>
</dbReference>
<reference evidence="1 2" key="1">
    <citation type="journal article" date="2010" name="Virol. J.">
        <title>Genomes of the T4-related bacteriophages as windows on microbial genome evolution.</title>
        <authorList>
            <person name="Petrov V.M."/>
            <person name="Ratnayaka S."/>
            <person name="Nolan J.M."/>
            <person name="Miller E.S."/>
            <person name="Karam J.D."/>
        </authorList>
    </citation>
    <scope>NUCLEOTIDE SEQUENCE [LARGE SCALE GENOMIC DNA]</scope>
</reference>
<keyword evidence="2" id="KW-1185">Reference proteome</keyword>
<protein>
    <submittedName>
        <fullName evidence="1">Conserved hypothetical phage protein</fullName>
    </submittedName>
</protein>
<dbReference type="GeneID" id="9925970"/>
<proteinExistence type="predicted"/>
<dbReference type="KEGG" id="vg:9925970"/>